<proteinExistence type="predicted"/>
<dbReference type="AlphaFoldDB" id="A0A2W5P0D9"/>
<accession>A0A2W5P0D9</accession>
<dbReference type="SUPFAM" id="SSF53756">
    <property type="entry name" value="UDP-Glycosyltransferase/glycogen phosphorylase"/>
    <property type="match status" value="1"/>
</dbReference>
<name>A0A2W5P0D9_VARPD</name>
<protein>
    <submittedName>
        <fullName evidence="1">Alpha,alpha-trehalose-phosphate synthase</fullName>
    </submittedName>
</protein>
<comment type="caution">
    <text evidence="1">The sequence shown here is derived from an EMBL/GenBank/DDBJ whole genome shotgun (WGS) entry which is preliminary data.</text>
</comment>
<dbReference type="Gene3D" id="3.40.50.2000">
    <property type="entry name" value="Glycogen Phosphorylase B"/>
    <property type="match status" value="1"/>
</dbReference>
<reference evidence="1 2" key="1">
    <citation type="submission" date="2017-08" db="EMBL/GenBank/DDBJ databases">
        <title>Infants hospitalized years apart are colonized by the same room-sourced microbial strains.</title>
        <authorList>
            <person name="Brooks B."/>
            <person name="Olm M.R."/>
            <person name="Firek B.A."/>
            <person name="Baker R."/>
            <person name="Thomas B.C."/>
            <person name="Morowitz M.J."/>
            <person name="Banfield J.F."/>
        </authorList>
    </citation>
    <scope>NUCLEOTIDE SEQUENCE [LARGE SCALE GENOMIC DNA]</scope>
    <source>
        <strain evidence="1">S2_005_003_R2_41</strain>
    </source>
</reference>
<dbReference type="EMBL" id="QFPP01000746">
    <property type="protein sequence ID" value="PZQ59196.1"/>
    <property type="molecule type" value="Genomic_DNA"/>
</dbReference>
<organism evidence="1 2">
    <name type="scientific">Variovorax paradoxus</name>
    <dbReference type="NCBI Taxonomy" id="34073"/>
    <lineage>
        <taxon>Bacteria</taxon>
        <taxon>Pseudomonadati</taxon>
        <taxon>Pseudomonadota</taxon>
        <taxon>Betaproteobacteria</taxon>
        <taxon>Burkholderiales</taxon>
        <taxon>Comamonadaceae</taxon>
        <taxon>Variovorax</taxon>
    </lineage>
</organism>
<gene>
    <name evidence="1" type="ORF">DI563_30370</name>
</gene>
<feature type="non-terminal residue" evidence="1">
    <location>
        <position position="81"/>
    </location>
</feature>
<sequence length="81" mass="8586">MPRLVVISNRVADPRKPAAGGLAVAVGESLQQSGGLWFGWSGTIVEDGPTGEGELHKHQAGKVMLATLDLSREDHDAYYLG</sequence>
<evidence type="ECO:0000313" key="1">
    <source>
        <dbReference type="EMBL" id="PZQ59196.1"/>
    </source>
</evidence>
<evidence type="ECO:0000313" key="2">
    <source>
        <dbReference type="Proteomes" id="UP000249135"/>
    </source>
</evidence>
<dbReference type="Proteomes" id="UP000249135">
    <property type="component" value="Unassembled WGS sequence"/>
</dbReference>